<dbReference type="GO" id="GO:0006351">
    <property type="term" value="P:DNA-templated transcription"/>
    <property type="evidence" value="ECO:0007669"/>
    <property type="project" value="TreeGrafter"/>
</dbReference>
<dbReference type="PATRIC" id="fig|1286631.3.peg.3998"/>
<dbReference type="PROSITE" id="PS50931">
    <property type="entry name" value="HTH_LYSR"/>
    <property type="match status" value="1"/>
</dbReference>
<dbReference type="PANTHER" id="PTHR30537">
    <property type="entry name" value="HTH-TYPE TRANSCRIPTIONAL REGULATOR"/>
    <property type="match status" value="1"/>
</dbReference>
<protein>
    <submittedName>
        <fullName evidence="6">LysR family transcriptional regulator</fullName>
    </submittedName>
</protein>
<dbReference type="PANTHER" id="PTHR30537:SF81">
    <property type="entry name" value="TRANSCRIPTIONAL REGULATOR-RELATED"/>
    <property type="match status" value="1"/>
</dbReference>
<proteinExistence type="inferred from homology"/>
<keyword evidence="2" id="KW-0805">Transcription regulation</keyword>
<dbReference type="InterPro" id="IPR000847">
    <property type="entry name" value="LysR_HTH_N"/>
</dbReference>
<dbReference type="InterPro" id="IPR036388">
    <property type="entry name" value="WH-like_DNA-bd_sf"/>
</dbReference>
<comment type="caution">
    <text evidence="6">The sequence shown here is derived from an EMBL/GenBank/DDBJ whole genome shotgun (WGS) entry which is preliminary data.</text>
</comment>
<evidence type="ECO:0000259" key="5">
    <source>
        <dbReference type="PROSITE" id="PS50931"/>
    </source>
</evidence>
<dbReference type="EMBL" id="AZRA01000159">
    <property type="protein sequence ID" value="KDB50297.1"/>
    <property type="molecule type" value="Genomic_DNA"/>
</dbReference>
<comment type="similarity">
    <text evidence="1">Belongs to the LysR transcriptional regulatory family.</text>
</comment>
<dbReference type="FunFam" id="1.10.10.10:FF:000001">
    <property type="entry name" value="LysR family transcriptional regulator"/>
    <property type="match status" value="1"/>
</dbReference>
<dbReference type="SUPFAM" id="SSF53850">
    <property type="entry name" value="Periplasmic binding protein-like II"/>
    <property type="match status" value="1"/>
</dbReference>
<dbReference type="Gene3D" id="3.40.190.290">
    <property type="match status" value="1"/>
</dbReference>
<keyword evidence="3" id="KW-0238">DNA-binding</keyword>
<evidence type="ECO:0000313" key="7">
    <source>
        <dbReference type="Proteomes" id="UP000026714"/>
    </source>
</evidence>
<dbReference type="STRING" id="34103.SAMN05421778_1457"/>
<dbReference type="InterPro" id="IPR005119">
    <property type="entry name" value="LysR_subst-bd"/>
</dbReference>
<dbReference type="FunFam" id="3.40.190.290:FF:000001">
    <property type="entry name" value="Transcriptional regulator, LysR family"/>
    <property type="match status" value="1"/>
</dbReference>
<reference evidence="6 7" key="1">
    <citation type="journal article" date="2014" name="FEMS Microbiol. Ecol.">
        <title>Sphaerotilus natans encrusted with nanoball-shaped Fe(III) oxide minerals formed by nitrate-reducing mixotrophic Fe(II) oxidation.</title>
        <authorList>
            <person name="Park S."/>
            <person name="Kim D.H."/>
            <person name="Lee J.H."/>
            <person name="Hur H.G."/>
        </authorList>
    </citation>
    <scope>NUCLEOTIDE SEQUENCE [LARGE SCALE GENOMIC DNA]</scope>
    <source>
        <strain evidence="6 7">DSM 6575</strain>
    </source>
</reference>
<gene>
    <name evidence="6" type="ORF">X805_41080</name>
</gene>
<dbReference type="GO" id="GO:0043565">
    <property type="term" value="F:sequence-specific DNA binding"/>
    <property type="evidence" value="ECO:0007669"/>
    <property type="project" value="TreeGrafter"/>
</dbReference>
<dbReference type="InterPro" id="IPR058163">
    <property type="entry name" value="LysR-type_TF_proteobact-type"/>
</dbReference>
<dbReference type="RefSeq" id="WP_037486195.1">
    <property type="nucleotide sequence ID" value="NZ_AZRA01000159.1"/>
</dbReference>
<dbReference type="Pfam" id="PF00126">
    <property type="entry name" value="HTH_1"/>
    <property type="match status" value="1"/>
</dbReference>
<keyword evidence="7" id="KW-1185">Reference proteome</keyword>
<dbReference type="eggNOG" id="COG0583">
    <property type="taxonomic scope" value="Bacteria"/>
</dbReference>
<keyword evidence="4" id="KW-0804">Transcription</keyword>
<evidence type="ECO:0000313" key="6">
    <source>
        <dbReference type="EMBL" id="KDB50297.1"/>
    </source>
</evidence>
<accession>A0A059KFP1</accession>
<evidence type="ECO:0000256" key="2">
    <source>
        <dbReference type="ARBA" id="ARBA00023015"/>
    </source>
</evidence>
<dbReference type="Proteomes" id="UP000026714">
    <property type="component" value="Unassembled WGS sequence"/>
</dbReference>
<dbReference type="AlphaFoldDB" id="A0A059KFP1"/>
<dbReference type="Gene3D" id="1.10.10.10">
    <property type="entry name" value="Winged helix-like DNA-binding domain superfamily/Winged helix DNA-binding domain"/>
    <property type="match status" value="1"/>
</dbReference>
<dbReference type="Pfam" id="PF03466">
    <property type="entry name" value="LysR_substrate"/>
    <property type="match status" value="1"/>
</dbReference>
<sequence length="299" mass="33128">MDRFLEMRAFVAVVDAGSFVGAADALQLSKSVVSRVVSELEQRLGVRLLHRTTRRLSLTREGEVFHERCKDLLASLEAAETELTHHTGEVMGELRISAPVSFGLLQLAPLWPVFMARHPKLVLDVTLGDRLVDVVDEGFDLAVRIAQLNNSSLVTRRLATTRLVLCATPHYLLEHGPVQHPSELAHHPVFAYKLLATGEQWNFEGPDGPVAVKINPRMRSTSGDTCCAAALQHQGLVLQPTFLVGHHLARGDLVEVLPQFRSTELGIYAVYPSRKQLAPKVRLMVDFLAEAFTLPAWRA</sequence>
<dbReference type="GO" id="GO:0003700">
    <property type="term" value="F:DNA-binding transcription factor activity"/>
    <property type="evidence" value="ECO:0007669"/>
    <property type="project" value="InterPro"/>
</dbReference>
<dbReference type="InterPro" id="IPR036390">
    <property type="entry name" value="WH_DNA-bd_sf"/>
</dbReference>
<dbReference type="CDD" id="cd08422">
    <property type="entry name" value="PBP2_CrgA_like"/>
    <property type="match status" value="1"/>
</dbReference>
<name>A0A059KFP1_9BURK</name>
<feature type="domain" description="HTH lysR-type" evidence="5">
    <location>
        <begin position="1"/>
        <end position="59"/>
    </location>
</feature>
<organism evidence="6 7">
    <name type="scientific">Sphaerotilus natans subsp. natans DSM 6575</name>
    <dbReference type="NCBI Taxonomy" id="1286631"/>
    <lineage>
        <taxon>Bacteria</taxon>
        <taxon>Pseudomonadati</taxon>
        <taxon>Pseudomonadota</taxon>
        <taxon>Betaproteobacteria</taxon>
        <taxon>Burkholderiales</taxon>
        <taxon>Sphaerotilaceae</taxon>
        <taxon>Sphaerotilus</taxon>
    </lineage>
</organism>
<evidence type="ECO:0000256" key="3">
    <source>
        <dbReference type="ARBA" id="ARBA00023125"/>
    </source>
</evidence>
<evidence type="ECO:0000256" key="4">
    <source>
        <dbReference type="ARBA" id="ARBA00023163"/>
    </source>
</evidence>
<evidence type="ECO:0000256" key="1">
    <source>
        <dbReference type="ARBA" id="ARBA00009437"/>
    </source>
</evidence>
<dbReference type="SUPFAM" id="SSF46785">
    <property type="entry name" value="Winged helix' DNA-binding domain"/>
    <property type="match status" value="1"/>
</dbReference>